<evidence type="ECO:0000256" key="3">
    <source>
        <dbReference type="ARBA" id="ARBA00022989"/>
    </source>
</evidence>
<evidence type="ECO:0008006" key="10">
    <source>
        <dbReference type="Google" id="ProtNLM"/>
    </source>
</evidence>
<comment type="subcellular location">
    <subcellularLocation>
        <location evidence="1">Membrane</location>
        <topology evidence="1">Single-pass membrane protein</topology>
    </subcellularLocation>
</comment>
<comment type="caution">
    <text evidence="8">The sequence shown here is derived from an EMBL/GenBank/DDBJ whole genome shotgun (WGS) entry which is preliminary data.</text>
</comment>
<dbReference type="InterPro" id="IPR041916">
    <property type="entry name" value="Anti_sigma_zinc_sf"/>
</dbReference>
<keyword evidence="6" id="KW-0804">Transcription</keyword>
<dbReference type="PANTHER" id="PTHR37461:SF1">
    <property type="entry name" value="ANTI-SIGMA-K FACTOR RSKA"/>
    <property type="match status" value="1"/>
</dbReference>
<evidence type="ECO:0000313" key="9">
    <source>
        <dbReference type="Proteomes" id="UP001500449"/>
    </source>
</evidence>
<evidence type="ECO:0000256" key="5">
    <source>
        <dbReference type="ARBA" id="ARBA00023136"/>
    </source>
</evidence>
<evidence type="ECO:0000313" key="8">
    <source>
        <dbReference type="EMBL" id="GAA1835184.1"/>
    </source>
</evidence>
<organism evidence="8 9">
    <name type="scientific">Pseudonocardia ailaonensis</name>
    <dbReference type="NCBI Taxonomy" id="367279"/>
    <lineage>
        <taxon>Bacteria</taxon>
        <taxon>Bacillati</taxon>
        <taxon>Actinomycetota</taxon>
        <taxon>Actinomycetes</taxon>
        <taxon>Pseudonocardiales</taxon>
        <taxon>Pseudonocardiaceae</taxon>
        <taxon>Pseudonocardia</taxon>
    </lineage>
</organism>
<keyword evidence="2 7" id="KW-0812">Transmembrane</keyword>
<keyword evidence="4" id="KW-0805">Transcription regulation</keyword>
<evidence type="ECO:0000256" key="2">
    <source>
        <dbReference type="ARBA" id="ARBA00022692"/>
    </source>
</evidence>
<dbReference type="Gene3D" id="1.10.10.1320">
    <property type="entry name" value="Anti-sigma factor, zinc-finger domain"/>
    <property type="match status" value="1"/>
</dbReference>
<dbReference type="RefSeq" id="WP_344413163.1">
    <property type="nucleotide sequence ID" value="NZ_BAAAQK010000003.1"/>
</dbReference>
<dbReference type="PANTHER" id="PTHR37461">
    <property type="entry name" value="ANTI-SIGMA-K FACTOR RSKA"/>
    <property type="match status" value="1"/>
</dbReference>
<accession>A0ABN2MQJ2</accession>
<name>A0ABN2MQJ2_9PSEU</name>
<keyword evidence="9" id="KW-1185">Reference proteome</keyword>
<gene>
    <name evidence="8" type="ORF">GCM10009836_11920</name>
</gene>
<evidence type="ECO:0000256" key="7">
    <source>
        <dbReference type="SAM" id="Phobius"/>
    </source>
</evidence>
<evidence type="ECO:0000256" key="4">
    <source>
        <dbReference type="ARBA" id="ARBA00023015"/>
    </source>
</evidence>
<dbReference type="InterPro" id="IPR051474">
    <property type="entry name" value="Anti-sigma-K/W_factor"/>
</dbReference>
<keyword evidence="3 7" id="KW-1133">Transmembrane helix</keyword>
<evidence type="ECO:0000256" key="1">
    <source>
        <dbReference type="ARBA" id="ARBA00004167"/>
    </source>
</evidence>
<feature type="transmembrane region" description="Helical" evidence="7">
    <location>
        <begin position="84"/>
        <end position="105"/>
    </location>
</feature>
<protein>
    <recommendedName>
        <fullName evidence="10">Zinc-finger domain-containing protein</fullName>
    </recommendedName>
</protein>
<sequence>MTDCEGCRELAPELALGLVTGSERAAAHAHLQQCAECREHVAELAGIHDRLRDLIPPAEPPVGFEQRVLNRIGTPRAPAPRGSWWGRLAIAAAAVAVVFGGGWAAGSATSGRPVPAAVAAPLVAGDRHVGDVVVARDRPAFVSLYLDVPSAGRLSCTFLRKDGSVAGETWYDADRGTSWWGVALPAGGATVRIADSAGAVVGAGSIPSP</sequence>
<reference evidence="8 9" key="1">
    <citation type="journal article" date="2019" name="Int. J. Syst. Evol. Microbiol.">
        <title>The Global Catalogue of Microorganisms (GCM) 10K type strain sequencing project: providing services to taxonomists for standard genome sequencing and annotation.</title>
        <authorList>
            <consortium name="The Broad Institute Genomics Platform"/>
            <consortium name="The Broad Institute Genome Sequencing Center for Infectious Disease"/>
            <person name="Wu L."/>
            <person name="Ma J."/>
        </authorList>
    </citation>
    <scope>NUCLEOTIDE SEQUENCE [LARGE SCALE GENOMIC DNA]</scope>
    <source>
        <strain evidence="8 9">JCM 16009</strain>
    </source>
</reference>
<keyword evidence="5 7" id="KW-0472">Membrane</keyword>
<proteinExistence type="predicted"/>
<dbReference type="EMBL" id="BAAAQK010000003">
    <property type="protein sequence ID" value="GAA1835184.1"/>
    <property type="molecule type" value="Genomic_DNA"/>
</dbReference>
<dbReference type="Proteomes" id="UP001500449">
    <property type="component" value="Unassembled WGS sequence"/>
</dbReference>
<evidence type="ECO:0000256" key="6">
    <source>
        <dbReference type="ARBA" id="ARBA00023163"/>
    </source>
</evidence>